<evidence type="ECO:0000256" key="3">
    <source>
        <dbReference type="ARBA" id="ARBA00022691"/>
    </source>
</evidence>
<keyword evidence="2" id="KW-0004">4Fe-4S</keyword>
<organism evidence="7 8">
    <name type="scientific">Desulfobotulus alkaliphilus</name>
    <dbReference type="NCBI Taxonomy" id="622671"/>
    <lineage>
        <taxon>Bacteria</taxon>
        <taxon>Pseudomonadati</taxon>
        <taxon>Thermodesulfobacteriota</taxon>
        <taxon>Desulfobacteria</taxon>
        <taxon>Desulfobacterales</taxon>
        <taxon>Desulfobacteraceae</taxon>
        <taxon>Desulfobotulus</taxon>
    </lineage>
</organism>
<reference evidence="7 8" key="1">
    <citation type="submission" date="2019-07" db="EMBL/GenBank/DDBJ databases">
        <title>Genome sequencing of 100 strains of the haloalkaliphilic chemolithoautotrophic sulfur-oxidizing bacterium Thioalkalivibrio.</title>
        <authorList>
            <person name="Muyzer G."/>
        </authorList>
    </citation>
    <scope>NUCLEOTIDE SEQUENCE [LARGE SCALE GENOMIC DNA]</scope>
    <source>
        <strain evidence="7 8">ASO4-4</strain>
    </source>
</reference>
<keyword evidence="3" id="KW-0949">S-adenosyl-L-methionine</keyword>
<dbReference type="Gene3D" id="3.80.30.10">
    <property type="entry name" value="pyruvate-formate lyase- activating enzyme"/>
    <property type="match status" value="1"/>
</dbReference>
<keyword evidence="6" id="KW-0411">Iron-sulfur</keyword>
<dbReference type="AlphaFoldDB" id="A0A562RDG2"/>
<keyword evidence="5" id="KW-0408">Iron</keyword>
<sequence>MFPAFLSGLAASLKKEGVHLAMETCGMFNAKNPDTKTLLHHLDLLLFDVKIFDTDLHKRWCGKGNAPIKANLREAAEAMNVGKGPLVRPRLPLVPGITNGEENLSGWAAFLSGLGIREITLLPYHDHGNSKRLWLSEMPESLPVIRTPDAEDLLRAGSIFKKYGMGVHEALE</sequence>
<keyword evidence="4" id="KW-0479">Metal-binding</keyword>
<evidence type="ECO:0000313" key="8">
    <source>
        <dbReference type="Proteomes" id="UP000318307"/>
    </source>
</evidence>
<comment type="cofactor">
    <cofactor evidence="1">
        <name>[4Fe-4S] cluster</name>
        <dbReference type="ChEBI" id="CHEBI:49883"/>
    </cofactor>
</comment>
<protein>
    <submittedName>
        <fullName evidence="7">Pyruvate formate lyase activating enzyme</fullName>
    </submittedName>
</protein>
<keyword evidence="8" id="KW-1185">Reference proteome</keyword>
<keyword evidence="7" id="KW-0456">Lyase</keyword>
<keyword evidence="7" id="KW-0670">Pyruvate</keyword>
<name>A0A562RDG2_9BACT</name>
<dbReference type="OrthoDB" id="9782387at2"/>
<dbReference type="InterPro" id="IPR034457">
    <property type="entry name" value="Organic_radical-activating"/>
</dbReference>
<dbReference type="InterPro" id="IPR058240">
    <property type="entry name" value="rSAM_sf"/>
</dbReference>
<comment type="caution">
    <text evidence="7">The sequence shown here is derived from an EMBL/GenBank/DDBJ whole genome shotgun (WGS) entry which is preliminary data.</text>
</comment>
<evidence type="ECO:0000256" key="1">
    <source>
        <dbReference type="ARBA" id="ARBA00001966"/>
    </source>
</evidence>
<dbReference type="SUPFAM" id="SSF102114">
    <property type="entry name" value="Radical SAM enzymes"/>
    <property type="match status" value="1"/>
</dbReference>
<evidence type="ECO:0000256" key="4">
    <source>
        <dbReference type="ARBA" id="ARBA00022723"/>
    </source>
</evidence>
<dbReference type="PANTHER" id="PTHR30352:SF4">
    <property type="entry name" value="PYRUVATE FORMATE-LYASE 2-ACTIVATING ENZYME"/>
    <property type="match status" value="1"/>
</dbReference>
<dbReference type="GO" id="GO:0046872">
    <property type="term" value="F:metal ion binding"/>
    <property type="evidence" value="ECO:0007669"/>
    <property type="project" value="UniProtKB-KW"/>
</dbReference>
<dbReference type="EMBL" id="VLLC01000028">
    <property type="protein sequence ID" value="TWI66943.1"/>
    <property type="molecule type" value="Genomic_DNA"/>
</dbReference>
<evidence type="ECO:0000256" key="6">
    <source>
        <dbReference type="ARBA" id="ARBA00023014"/>
    </source>
</evidence>
<dbReference type="Proteomes" id="UP000318307">
    <property type="component" value="Unassembled WGS sequence"/>
</dbReference>
<proteinExistence type="predicted"/>
<dbReference type="GO" id="GO:0016829">
    <property type="term" value="F:lyase activity"/>
    <property type="evidence" value="ECO:0007669"/>
    <property type="project" value="UniProtKB-KW"/>
</dbReference>
<evidence type="ECO:0000313" key="7">
    <source>
        <dbReference type="EMBL" id="TWI66943.1"/>
    </source>
</evidence>
<gene>
    <name evidence="7" type="ORF">LZ24_02842</name>
</gene>
<accession>A0A562RDG2</accession>
<dbReference type="GO" id="GO:0051539">
    <property type="term" value="F:4 iron, 4 sulfur cluster binding"/>
    <property type="evidence" value="ECO:0007669"/>
    <property type="project" value="UniProtKB-KW"/>
</dbReference>
<dbReference type="PANTHER" id="PTHR30352">
    <property type="entry name" value="PYRUVATE FORMATE-LYASE-ACTIVATING ENZYME"/>
    <property type="match status" value="1"/>
</dbReference>
<evidence type="ECO:0000256" key="5">
    <source>
        <dbReference type="ARBA" id="ARBA00023004"/>
    </source>
</evidence>
<evidence type="ECO:0000256" key="2">
    <source>
        <dbReference type="ARBA" id="ARBA00022485"/>
    </source>
</evidence>
<dbReference type="RefSeq" id="WP_144686187.1">
    <property type="nucleotide sequence ID" value="NZ_VLLC01000028.1"/>
</dbReference>